<keyword evidence="4" id="KW-0411">Iron-sulfur</keyword>
<dbReference type="InterPro" id="IPR017941">
    <property type="entry name" value="Rieske_2Fe-2S"/>
</dbReference>
<dbReference type="PANTHER" id="PTHR40261:SF1">
    <property type="entry name" value="RIESKE DOMAIN-CONTAINING PROTEIN"/>
    <property type="match status" value="1"/>
</dbReference>
<dbReference type="EMBL" id="JACJFM010000023">
    <property type="protein sequence ID" value="MBB1488075.1"/>
    <property type="molecule type" value="Genomic_DNA"/>
</dbReference>
<dbReference type="CDD" id="cd03467">
    <property type="entry name" value="Rieske"/>
    <property type="match status" value="1"/>
</dbReference>
<dbReference type="GO" id="GO:0051537">
    <property type="term" value="F:2 iron, 2 sulfur cluster binding"/>
    <property type="evidence" value="ECO:0007669"/>
    <property type="project" value="UniProtKB-KW"/>
</dbReference>
<evidence type="ECO:0000256" key="3">
    <source>
        <dbReference type="ARBA" id="ARBA00023004"/>
    </source>
</evidence>
<sequence length="116" mass="12954">MYVLCSLDALESNSSKGFQSPLGPIFAVRKKKKVYLYANECPHMGINLEWVPDQFLDTSKQLIQCAMHGAQFLIKTGECIHGPCKGQNLRPVPFEINSQNEICLQITTPALAEQTQ</sequence>
<dbReference type="AlphaFoldDB" id="A0A839IRX5"/>
<feature type="domain" description="Rieske" evidence="5">
    <location>
        <begin position="2"/>
        <end position="103"/>
    </location>
</feature>
<dbReference type="Gene3D" id="2.102.10.10">
    <property type="entry name" value="Rieske [2Fe-2S] iron-sulphur domain"/>
    <property type="match status" value="1"/>
</dbReference>
<dbReference type="RefSeq" id="WP_182809852.1">
    <property type="nucleotide sequence ID" value="NZ_JACJFM010000023.1"/>
</dbReference>
<accession>A0A839IRX5</accession>
<evidence type="ECO:0000256" key="2">
    <source>
        <dbReference type="ARBA" id="ARBA00022723"/>
    </source>
</evidence>
<reference evidence="6 7" key="1">
    <citation type="submission" date="2020-08" db="EMBL/GenBank/DDBJ databases">
        <title>Oceanospirillum sp. nov. isolated from marine sediment.</title>
        <authorList>
            <person name="Ji X."/>
        </authorList>
    </citation>
    <scope>NUCLEOTIDE SEQUENCE [LARGE SCALE GENOMIC DNA]</scope>
    <source>
        <strain evidence="6 7">D5</strain>
    </source>
</reference>
<proteinExistence type="predicted"/>
<gene>
    <name evidence="6" type="ORF">H4O21_15825</name>
</gene>
<organism evidence="6 7">
    <name type="scientific">Oceanospirillum sediminis</name>
    <dbReference type="NCBI Taxonomy" id="2760088"/>
    <lineage>
        <taxon>Bacteria</taxon>
        <taxon>Pseudomonadati</taxon>
        <taxon>Pseudomonadota</taxon>
        <taxon>Gammaproteobacteria</taxon>
        <taxon>Oceanospirillales</taxon>
        <taxon>Oceanospirillaceae</taxon>
        <taxon>Oceanospirillum</taxon>
    </lineage>
</organism>
<name>A0A839IRX5_9GAMM</name>
<evidence type="ECO:0000313" key="7">
    <source>
        <dbReference type="Proteomes" id="UP000565262"/>
    </source>
</evidence>
<dbReference type="Pfam" id="PF00355">
    <property type="entry name" value="Rieske"/>
    <property type="match status" value="1"/>
</dbReference>
<keyword evidence="1" id="KW-0001">2Fe-2S</keyword>
<protein>
    <submittedName>
        <fullName evidence="6">Rieske (2Fe-2S) protein</fullName>
    </submittedName>
</protein>
<keyword evidence="2" id="KW-0479">Metal-binding</keyword>
<dbReference type="Proteomes" id="UP000565262">
    <property type="component" value="Unassembled WGS sequence"/>
</dbReference>
<evidence type="ECO:0000256" key="4">
    <source>
        <dbReference type="ARBA" id="ARBA00023014"/>
    </source>
</evidence>
<evidence type="ECO:0000256" key="1">
    <source>
        <dbReference type="ARBA" id="ARBA00022714"/>
    </source>
</evidence>
<evidence type="ECO:0000313" key="6">
    <source>
        <dbReference type="EMBL" id="MBB1488075.1"/>
    </source>
</evidence>
<evidence type="ECO:0000259" key="5">
    <source>
        <dbReference type="PROSITE" id="PS51296"/>
    </source>
</evidence>
<keyword evidence="3" id="KW-0408">Iron</keyword>
<dbReference type="InterPro" id="IPR036922">
    <property type="entry name" value="Rieske_2Fe-2S_sf"/>
</dbReference>
<dbReference type="GO" id="GO:0046872">
    <property type="term" value="F:metal ion binding"/>
    <property type="evidence" value="ECO:0007669"/>
    <property type="project" value="UniProtKB-KW"/>
</dbReference>
<dbReference type="SUPFAM" id="SSF50022">
    <property type="entry name" value="ISP domain"/>
    <property type="match status" value="1"/>
</dbReference>
<comment type="caution">
    <text evidence="6">The sequence shown here is derived from an EMBL/GenBank/DDBJ whole genome shotgun (WGS) entry which is preliminary data.</text>
</comment>
<dbReference type="PANTHER" id="PTHR40261">
    <property type="match status" value="1"/>
</dbReference>
<keyword evidence="7" id="KW-1185">Reference proteome</keyword>
<dbReference type="PROSITE" id="PS51296">
    <property type="entry name" value="RIESKE"/>
    <property type="match status" value="1"/>
</dbReference>